<keyword evidence="2 3" id="KW-0378">Hydrolase</keyword>
<dbReference type="AlphaFoldDB" id="U2KJ04"/>
<evidence type="ECO:0000313" key="5">
    <source>
        <dbReference type="Proteomes" id="UP000016412"/>
    </source>
</evidence>
<organism evidence="3 5">
    <name type="scientific">Treponema socranskii subsp. socranskii VPI DR56BR1116 = ATCC 35536</name>
    <dbReference type="NCBI Taxonomy" id="1125725"/>
    <lineage>
        <taxon>Bacteria</taxon>
        <taxon>Pseudomonadati</taxon>
        <taxon>Spirochaetota</taxon>
        <taxon>Spirochaetia</taxon>
        <taxon>Spirochaetales</taxon>
        <taxon>Treponemataceae</taxon>
        <taxon>Treponema</taxon>
    </lineage>
</organism>
<dbReference type="GO" id="GO:0005829">
    <property type="term" value="C:cytosol"/>
    <property type="evidence" value="ECO:0007669"/>
    <property type="project" value="TreeGrafter"/>
</dbReference>
<accession>U2KJ04</accession>
<dbReference type="PANTHER" id="PTHR46124:SF2">
    <property type="entry name" value="D-AMINOACYL-TRNA DEACYLASE"/>
    <property type="match status" value="1"/>
</dbReference>
<evidence type="ECO:0000313" key="4">
    <source>
        <dbReference type="EMBL" id="ERJ98481.1"/>
    </source>
</evidence>
<dbReference type="PANTHER" id="PTHR46124">
    <property type="entry name" value="D-AMINOACYL-TRNA DEACYLASE"/>
    <property type="match status" value="1"/>
</dbReference>
<dbReference type="PROSITE" id="PS01090">
    <property type="entry name" value="TATD_2"/>
    <property type="match status" value="1"/>
</dbReference>
<evidence type="ECO:0000256" key="2">
    <source>
        <dbReference type="ARBA" id="ARBA00022801"/>
    </source>
</evidence>
<name>U2KJ04_TRESO</name>
<evidence type="ECO:0000313" key="6">
    <source>
        <dbReference type="Proteomes" id="UP000016646"/>
    </source>
</evidence>
<comment type="similarity">
    <text evidence="1">Belongs to the metallo-dependent hydrolases superfamily. TatD-type hydrolase family.</text>
</comment>
<comment type="caution">
    <text evidence="3">The sequence shown here is derived from an EMBL/GenBank/DDBJ whole genome shotgun (WGS) entry which is preliminary data.</text>
</comment>
<sequence length="281" mass="31658">MFALLFYFRYNAMRMLAFSVLTDAHFHLACCAENSLEDSFRGLESISYYGVSCAHDRNEFLKQETLSAKLNENENTHVLCAFGMHPQLPLVENAGFMETLLKERRIGAIGEAGFDLFTKEFKAAIARQEEAWRISCELAALYGVPLVVHCRKALDKMFRDSKALSKIPAVVFHSFTGSVQDASSLLKRGVNAYFSFGNPLIFGDKSAIGCVQKLDVERLLMETDAPYQTMRGEAETKMSAIARVYERAFLLRYGEESCTKEKMQIFSDAIFNNFKSAYGIA</sequence>
<reference evidence="5 6" key="1">
    <citation type="submission" date="2013-08" db="EMBL/GenBank/DDBJ databases">
        <authorList>
            <person name="Durkin A.S."/>
            <person name="Haft D.R."/>
            <person name="McCorrison J."/>
            <person name="Torralba M."/>
            <person name="Gillis M."/>
            <person name="Haft D.H."/>
            <person name="Methe B."/>
            <person name="Sutton G."/>
            <person name="Nelson K.E."/>
        </authorList>
    </citation>
    <scope>NUCLEOTIDE SEQUENCE [LARGE SCALE GENOMIC DNA]</scope>
    <source>
        <strain evidence="4 6">ATCC 35536</strain>
        <strain evidence="3 5">VPI DR56BR1116</strain>
    </source>
</reference>
<gene>
    <name evidence="4" type="ORF">HMPREF0860_0274</name>
    <name evidence="3" type="ORF">HMPREF1325_1683</name>
</gene>
<dbReference type="Pfam" id="PF01026">
    <property type="entry name" value="TatD_DNase"/>
    <property type="match status" value="1"/>
</dbReference>
<protein>
    <submittedName>
        <fullName evidence="3">Hydrolase, TatD family</fullName>
    </submittedName>
</protein>
<dbReference type="InterPro" id="IPR032466">
    <property type="entry name" value="Metal_Hydrolase"/>
</dbReference>
<dbReference type="InterPro" id="IPR001130">
    <property type="entry name" value="TatD-like"/>
</dbReference>
<dbReference type="OrthoDB" id="356365at2"/>
<keyword evidence="6" id="KW-1185">Reference proteome</keyword>
<evidence type="ECO:0000256" key="1">
    <source>
        <dbReference type="ARBA" id="ARBA00009275"/>
    </source>
</evidence>
<dbReference type="GO" id="GO:0016788">
    <property type="term" value="F:hydrolase activity, acting on ester bonds"/>
    <property type="evidence" value="ECO:0007669"/>
    <property type="project" value="InterPro"/>
</dbReference>
<dbReference type="eggNOG" id="COG0084">
    <property type="taxonomic scope" value="Bacteria"/>
</dbReference>
<dbReference type="Gene3D" id="3.20.20.140">
    <property type="entry name" value="Metal-dependent hydrolases"/>
    <property type="match status" value="1"/>
</dbReference>
<dbReference type="STRING" id="1125725.HMPREF1325_1683"/>
<dbReference type="EMBL" id="AUZJ01000066">
    <property type="protein sequence ID" value="ERF59554.1"/>
    <property type="molecule type" value="Genomic_DNA"/>
</dbReference>
<dbReference type="EMBL" id="AVQI01000080">
    <property type="protein sequence ID" value="ERJ98481.1"/>
    <property type="molecule type" value="Genomic_DNA"/>
</dbReference>
<dbReference type="SUPFAM" id="SSF51556">
    <property type="entry name" value="Metallo-dependent hydrolases"/>
    <property type="match status" value="1"/>
</dbReference>
<proteinExistence type="inferred from homology"/>
<dbReference type="PATRIC" id="fig|1125725.3.peg.2433"/>
<dbReference type="Proteomes" id="UP000016646">
    <property type="component" value="Unassembled WGS sequence"/>
</dbReference>
<dbReference type="InterPro" id="IPR018228">
    <property type="entry name" value="DNase_TatD-rel_CS"/>
</dbReference>
<evidence type="ECO:0000313" key="3">
    <source>
        <dbReference type="EMBL" id="ERF59554.1"/>
    </source>
</evidence>
<dbReference type="Proteomes" id="UP000016412">
    <property type="component" value="Unassembled WGS sequence"/>
</dbReference>